<evidence type="ECO:0000256" key="3">
    <source>
        <dbReference type="SAM" id="SignalP"/>
    </source>
</evidence>
<keyword evidence="2" id="KW-0472">Membrane</keyword>
<evidence type="ECO:0000313" key="5">
    <source>
        <dbReference type="EMBL" id="MBO1320428.1"/>
    </source>
</evidence>
<dbReference type="InterPro" id="IPR034746">
    <property type="entry name" value="POTRA"/>
</dbReference>
<feature type="signal peptide" evidence="3">
    <location>
        <begin position="1"/>
        <end position="25"/>
    </location>
</feature>
<evidence type="ECO:0000259" key="4">
    <source>
        <dbReference type="PROSITE" id="PS51779"/>
    </source>
</evidence>
<proteinExistence type="predicted"/>
<dbReference type="EMBL" id="JAFREP010000017">
    <property type="protein sequence ID" value="MBO1320428.1"/>
    <property type="molecule type" value="Genomic_DNA"/>
</dbReference>
<name>A0A8J7U5G8_9BACT</name>
<dbReference type="GO" id="GO:0016020">
    <property type="term" value="C:membrane"/>
    <property type="evidence" value="ECO:0007669"/>
    <property type="project" value="UniProtKB-SubCell"/>
</dbReference>
<dbReference type="PROSITE" id="PS51779">
    <property type="entry name" value="POTRA"/>
    <property type="match status" value="1"/>
</dbReference>
<keyword evidence="6" id="KW-1185">Reference proteome</keyword>
<protein>
    <recommendedName>
        <fullName evidence="4">POTRA domain-containing protein</fullName>
    </recommendedName>
</protein>
<feature type="chain" id="PRO_5035192457" description="POTRA domain-containing protein" evidence="3">
    <location>
        <begin position="26"/>
        <end position="496"/>
    </location>
</feature>
<accession>A0A8J7U5G8</accession>
<dbReference type="Gene3D" id="3.10.20.310">
    <property type="entry name" value="membrane protein fhac"/>
    <property type="match status" value="1"/>
</dbReference>
<evidence type="ECO:0000256" key="2">
    <source>
        <dbReference type="ARBA" id="ARBA00023136"/>
    </source>
</evidence>
<evidence type="ECO:0000256" key="1">
    <source>
        <dbReference type="ARBA" id="ARBA00004370"/>
    </source>
</evidence>
<dbReference type="AlphaFoldDB" id="A0A8J7U5G8"/>
<keyword evidence="3" id="KW-0732">Signal</keyword>
<sequence>MKPRSHRKNRVLLLLLSLLGALVFADVGDEGRTTSAPAVQREVQEISFPIVAIRVSGNRLAGDQLIIKESGLKTSRAYSEKQLQLALRRVQRLPFVLSAEISLERGDSYGTFAVRFAVEENKALFFHYDRLEISRPDPPPLVSPEDLASSTLAEGDLATAVVEEDDLNRLNLGARWFIGRFAFVYGSTALSSEEGSFDLARGKPVDVGFSHYNLFGSGLFLNLNVQFSQTADFENFDPWTRGQVQVRLDRDPTVSVNAALPLGGRHFLTFSGNYLDEQQVHLGENLFVDRIDLQRLVLEAGWLSEAVNDAVFPSRGRRFLVNLSYIDEDRDFDFVATSEDTREGESDDFTEDSFFDTAFGPSGLNSVSGLFLRGAWDNYQPLSRQGFTAYQRVSLLAQLDRQGSQFEVPLNFGGAATLGLSYDLWGRGKARRFGDLRLEGEATYVHTDLDEDETFLVLEDHYHRLQASLAFRNAWGLIRLGAAYRSDALPVVAQMP</sequence>
<gene>
    <name evidence="5" type="ORF">J3U88_18275</name>
</gene>
<organism evidence="5 6">
    <name type="scientific">Acanthopleuribacter pedis</name>
    <dbReference type="NCBI Taxonomy" id="442870"/>
    <lineage>
        <taxon>Bacteria</taxon>
        <taxon>Pseudomonadati</taxon>
        <taxon>Acidobacteriota</taxon>
        <taxon>Holophagae</taxon>
        <taxon>Acanthopleuribacterales</taxon>
        <taxon>Acanthopleuribacteraceae</taxon>
        <taxon>Acanthopleuribacter</taxon>
    </lineage>
</organism>
<dbReference type="Proteomes" id="UP000664417">
    <property type="component" value="Unassembled WGS sequence"/>
</dbReference>
<feature type="domain" description="POTRA" evidence="4">
    <location>
        <begin position="48"/>
        <end position="121"/>
    </location>
</feature>
<comment type="subcellular location">
    <subcellularLocation>
        <location evidence="1">Membrane</location>
    </subcellularLocation>
</comment>
<evidence type="ECO:0000313" key="6">
    <source>
        <dbReference type="Proteomes" id="UP000664417"/>
    </source>
</evidence>
<comment type="caution">
    <text evidence="5">The sequence shown here is derived from an EMBL/GenBank/DDBJ whole genome shotgun (WGS) entry which is preliminary data.</text>
</comment>
<reference evidence="5" key="1">
    <citation type="submission" date="2021-03" db="EMBL/GenBank/DDBJ databases">
        <authorList>
            <person name="Wang G."/>
        </authorList>
    </citation>
    <scope>NUCLEOTIDE SEQUENCE</scope>
    <source>
        <strain evidence="5">KCTC 12899</strain>
    </source>
</reference>
<dbReference type="RefSeq" id="WP_207860382.1">
    <property type="nucleotide sequence ID" value="NZ_JAFREP010000017.1"/>
</dbReference>